<dbReference type="EMBL" id="BMDG01000007">
    <property type="protein sequence ID" value="GGI08954.1"/>
    <property type="molecule type" value="Genomic_DNA"/>
</dbReference>
<proteinExistence type="predicted"/>
<dbReference type="SUPFAM" id="SSF53850">
    <property type="entry name" value="Periplasmic binding protein-like II"/>
    <property type="match status" value="1"/>
</dbReference>
<sequence>MTTRPLSRRAFLGALGLTALAGCSASVDAGGARDQAVFRPGEYRGPQVRLEFWNPFTGGDGPAMGEIVDRFNVAHPRIRVVMTSLPADSLYTKVVPAVGAGEGPDVAIMHLDQLATFAARGTLVPLDELADGLELDGDDFVPAVWRNGVYDGRRLGIPLDVLTMGQYWNVPVLADAGVPGAIANGAEFGTTMAALQDAGIEHPFWVTPSWQMFASLLPQFGGRLFDETGTRAEIASPAAVAALEWMVEQISSGVSPAGATDPRPPLKNGSAAVLADLPATIPDLTLTAPDLEWGVAPFPRIGPEPGVFANSHHLVLTDQSQADEDVAHAAQTFVDWVSRHSEPWIASGNTPARATVRAGEAFRSSPQAALATEENFAATVFLPQIPQSRVIAANSWQRAVGEAVLGGVDPTEALEFAQATAQEELDETNELLKS</sequence>
<keyword evidence="1" id="KW-0732">Signal</keyword>
<dbReference type="RefSeq" id="WP_188523915.1">
    <property type="nucleotide sequence ID" value="NZ_BMDG01000007.1"/>
</dbReference>
<dbReference type="PROSITE" id="PS51318">
    <property type="entry name" value="TAT"/>
    <property type="match status" value="1"/>
</dbReference>
<comment type="caution">
    <text evidence="2">The sequence shown here is derived from an EMBL/GenBank/DDBJ whole genome shotgun (WGS) entry which is preliminary data.</text>
</comment>
<dbReference type="Pfam" id="PF01547">
    <property type="entry name" value="SBP_bac_1"/>
    <property type="match status" value="1"/>
</dbReference>
<organism evidence="2 3">
    <name type="scientific">Isoptericola cucumis</name>
    <dbReference type="NCBI Taxonomy" id="1776856"/>
    <lineage>
        <taxon>Bacteria</taxon>
        <taxon>Bacillati</taxon>
        <taxon>Actinomycetota</taxon>
        <taxon>Actinomycetes</taxon>
        <taxon>Micrococcales</taxon>
        <taxon>Promicromonosporaceae</taxon>
        <taxon>Isoptericola</taxon>
    </lineage>
</organism>
<dbReference type="InterPro" id="IPR006311">
    <property type="entry name" value="TAT_signal"/>
</dbReference>
<name>A0ABQ2B8U2_9MICO</name>
<gene>
    <name evidence="2" type="ORF">GCM10007368_23750</name>
</gene>
<reference evidence="3" key="1">
    <citation type="journal article" date="2019" name="Int. J. Syst. Evol. Microbiol.">
        <title>The Global Catalogue of Microorganisms (GCM) 10K type strain sequencing project: providing services to taxonomists for standard genome sequencing and annotation.</title>
        <authorList>
            <consortium name="The Broad Institute Genomics Platform"/>
            <consortium name="The Broad Institute Genome Sequencing Center for Infectious Disease"/>
            <person name="Wu L."/>
            <person name="Ma J."/>
        </authorList>
    </citation>
    <scope>NUCLEOTIDE SEQUENCE [LARGE SCALE GENOMIC DNA]</scope>
    <source>
        <strain evidence="3">CCM 8653</strain>
    </source>
</reference>
<dbReference type="InterPro" id="IPR006059">
    <property type="entry name" value="SBP"/>
</dbReference>
<keyword evidence="3" id="KW-1185">Reference proteome</keyword>
<feature type="signal peptide" evidence="1">
    <location>
        <begin position="1"/>
        <end position="21"/>
    </location>
</feature>
<dbReference type="InterPro" id="IPR050490">
    <property type="entry name" value="Bact_solute-bd_prot1"/>
</dbReference>
<dbReference type="PANTHER" id="PTHR43649:SF12">
    <property type="entry name" value="DIACETYLCHITOBIOSE BINDING PROTEIN DASA"/>
    <property type="match status" value="1"/>
</dbReference>
<protein>
    <submittedName>
        <fullName evidence="2">Sugar ABC transporter substrate-binding protein</fullName>
    </submittedName>
</protein>
<evidence type="ECO:0000313" key="3">
    <source>
        <dbReference type="Proteomes" id="UP000632535"/>
    </source>
</evidence>
<dbReference type="Proteomes" id="UP000632535">
    <property type="component" value="Unassembled WGS sequence"/>
</dbReference>
<dbReference type="PROSITE" id="PS51257">
    <property type="entry name" value="PROKAR_LIPOPROTEIN"/>
    <property type="match status" value="1"/>
</dbReference>
<feature type="chain" id="PRO_5046188175" evidence="1">
    <location>
        <begin position="22"/>
        <end position="434"/>
    </location>
</feature>
<evidence type="ECO:0000313" key="2">
    <source>
        <dbReference type="EMBL" id="GGI08954.1"/>
    </source>
</evidence>
<dbReference type="Gene3D" id="3.40.190.10">
    <property type="entry name" value="Periplasmic binding protein-like II"/>
    <property type="match status" value="1"/>
</dbReference>
<accession>A0ABQ2B8U2</accession>
<evidence type="ECO:0000256" key="1">
    <source>
        <dbReference type="SAM" id="SignalP"/>
    </source>
</evidence>
<dbReference type="PANTHER" id="PTHR43649">
    <property type="entry name" value="ARABINOSE-BINDING PROTEIN-RELATED"/>
    <property type="match status" value="1"/>
</dbReference>